<feature type="region of interest" description="Disordered" evidence="1">
    <location>
        <begin position="31"/>
        <end position="72"/>
    </location>
</feature>
<dbReference type="AlphaFoldDB" id="A0A8H7BIE2"/>
<keyword evidence="3" id="KW-1185">Reference proteome</keyword>
<sequence length="72" mass="7458">IIQQLKDDKQQMMAQQSQLMQLIMTLQAKLTGGEARPSAPATNENTAKKPAPIPSLVPVTAPSSGPGSSAAS</sequence>
<evidence type="ECO:0000313" key="3">
    <source>
        <dbReference type="Proteomes" id="UP000605846"/>
    </source>
</evidence>
<organism evidence="2 3">
    <name type="scientific">Apophysomyces ossiformis</name>
    <dbReference type="NCBI Taxonomy" id="679940"/>
    <lineage>
        <taxon>Eukaryota</taxon>
        <taxon>Fungi</taxon>
        <taxon>Fungi incertae sedis</taxon>
        <taxon>Mucoromycota</taxon>
        <taxon>Mucoromycotina</taxon>
        <taxon>Mucoromycetes</taxon>
        <taxon>Mucorales</taxon>
        <taxon>Mucorineae</taxon>
        <taxon>Mucoraceae</taxon>
        <taxon>Apophysomyces</taxon>
    </lineage>
</organism>
<dbReference type="Proteomes" id="UP000605846">
    <property type="component" value="Unassembled WGS sequence"/>
</dbReference>
<accession>A0A8H7BIE2</accession>
<proteinExistence type="predicted"/>
<comment type="caution">
    <text evidence="2">The sequence shown here is derived from an EMBL/GenBank/DDBJ whole genome shotgun (WGS) entry which is preliminary data.</text>
</comment>
<name>A0A8H7BIE2_9FUNG</name>
<feature type="compositionally biased region" description="Low complexity" evidence="1">
    <location>
        <begin position="61"/>
        <end position="72"/>
    </location>
</feature>
<protein>
    <submittedName>
        <fullName evidence="2">Uncharacterized protein</fullName>
    </submittedName>
</protein>
<evidence type="ECO:0000256" key="1">
    <source>
        <dbReference type="SAM" id="MobiDB-lite"/>
    </source>
</evidence>
<reference evidence="2" key="1">
    <citation type="submission" date="2020-01" db="EMBL/GenBank/DDBJ databases">
        <title>Genome Sequencing of Three Apophysomyces-Like Fungal Strains Confirms a Novel Fungal Genus in the Mucoromycota with divergent Burkholderia-like Endosymbiotic Bacteria.</title>
        <authorList>
            <person name="Stajich J.E."/>
            <person name="Macias A.M."/>
            <person name="Carter-House D."/>
            <person name="Lovett B."/>
            <person name="Kasson L.R."/>
            <person name="Berry K."/>
            <person name="Grigoriev I."/>
            <person name="Chang Y."/>
            <person name="Spatafora J."/>
            <person name="Kasson M.T."/>
        </authorList>
    </citation>
    <scope>NUCLEOTIDE SEQUENCE</scope>
    <source>
        <strain evidence="2">NRRL A-21654</strain>
    </source>
</reference>
<feature type="non-terminal residue" evidence="2">
    <location>
        <position position="1"/>
    </location>
</feature>
<gene>
    <name evidence="2" type="ORF">EC973_006993</name>
</gene>
<dbReference type="EMBL" id="JABAYA010000485">
    <property type="protein sequence ID" value="KAF7720608.1"/>
    <property type="molecule type" value="Genomic_DNA"/>
</dbReference>
<evidence type="ECO:0000313" key="2">
    <source>
        <dbReference type="EMBL" id="KAF7720608.1"/>
    </source>
</evidence>